<comment type="caution">
    <text evidence="11">The sequence shown here is derived from an EMBL/GenBank/DDBJ whole genome shotgun (WGS) entry which is preliminary data.</text>
</comment>
<evidence type="ECO:0000256" key="9">
    <source>
        <dbReference type="SAM" id="SignalP"/>
    </source>
</evidence>
<evidence type="ECO:0000256" key="1">
    <source>
        <dbReference type="ARBA" id="ARBA00004613"/>
    </source>
</evidence>
<dbReference type="InterPro" id="IPR015615">
    <property type="entry name" value="TGF-beta-rel"/>
</dbReference>
<gene>
    <name evidence="11" type="ORF">KUTeg_014759</name>
</gene>
<reference evidence="11 12" key="1">
    <citation type="submission" date="2022-12" db="EMBL/GenBank/DDBJ databases">
        <title>Chromosome-level genome of Tegillarca granosa.</title>
        <authorList>
            <person name="Kim J."/>
        </authorList>
    </citation>
    <scope>NUCLEOTIDE SEQUENCE [LARGE SCALE GENOMIC DNA]</scope>
    <source>
        <strain evidence="11">Teg-2019</strain>
        <tissue evidence="11">Adductor muscle</tissue>
    </source>
</reference>
<keyword evidence="3" id="KW-0964">Secreted</keyword>
<keyword evidence="4 9" id="KW-0732">Signal</keyword>
<dbReference type="InterPro" id="IPR029034">
    <property type="entry name" value="Cystine-knot_cytokine"/>
</dbReference>
<evidence type="ECO:0000256" key="8">
    <source>
        <dbReference type="RuleBase" id="RU000354"/>
    </source>
</evidence>
<dbReference type="PANTHER" id="PTHR11848">
    <property type="entry name" value="TGF-BETA FAMILY"/>
    <property type="match status" value="1"/>
</dbReference>
<name>A0ABQ9ER45_TEGGR</name>
<feature type="signal peptide" evidence="9">
    <location>
        <begin position="1"/>
        <end position="17"/>
    </location>
</feature>
<proteinExistence type="inferred from homology"/>
<feature type="domain" description="TGF-beta family profile" evidence="10">
    <location>
        <begin position="230"/>
        <end position="373"/>
    </location>
</feature>
<comment type="similarity">
    <text evidence="2 8">Belongs to the TGF-beta family.</text>
</comment>
<keyword evidence="5 8" id="KW-0339">Growth factor</keyword>
<keyword evidence="12" id="KW-1185">Reference proteome</keyword>
<feature type="chain" id="PRO_5045671413" description="TGF-beta family profile domain-containing protein" evidence="9">
    <location>
        <begin position="18"/>
        <end position="373"/>
    </location>
</feature>
<evidence type="ECO:0000256" key="2">
    <source>
        <dbReference type="ARBA" id="ARBA00006656"/>
    </source>
</evidence>
<dbReference type="EMBL" id="JARBDR010000755">
    <property type="protein sequence ID" value="KAJ8307688.1"/>
    <property type="molecule type" value="Genomic_DNA"/>
</dbReference>
<dbReference type="SUPFAM" id="SSF57501">
    <property type="entry name" value="Cystine-knot cytokines"/>
    <property type="match status" value="1"/>
</dbReference>
<keyword evidence="7" id="KW-0325">Glycoprotein</keyword>
<evidence type="ECO:0000256" key="7">
    <source>
        <dbReference type="ARBA" id="ARBA00023180"/>
    </source>
</evidence>
<evidence type="ECO:0000256" key="5">
    <source>
        <dbReference type="ARBA" id="ARBA00023030"/>
    </source>
</evidence>
<dbReference type="Pfam" id="PF00019">
    <property type="entry name" value="TGF_beta"/>
    <property type="match status" value="1"/>
</dbReference>
<evidence type="ECO:0000256" key="6">
    <source>
        <dbReference type="ARBA" id="ARBA00023157"/>
    </source>
</evidence>
<dbReference type="Gene3D" id="2.10.90.10">
    <property type="entry name" value="Cystine-knot cytokines"/>
    <property type="match status" value="1"/>
</dbReference>
<dbReference type="Proteomes" id="UP001217089">
    <property type="component" value="Unassembled WGS sequence"/>
</dbReference>
<dbReference type="CDD" id="cd13756">
    <property type="entry name" value="TGF_beta_BMPs_GDFs"/>
    <property type="match status" value="1"/>
</dbReference>
<evidence type="ECO:0000256" key="4">
    <source>
        <dbReference type="ARBA" id="ARBA00022729"/>
    </source>
</evidence>
<protein>
    <recommendedName>
        <fullName evidence="10">TGF-beta family profile domain-containing protein</fullName>
    </recommendedName>
</protein>
<dbReference type="InterPro" id="IPR017948">
    <property type="entry name" value="TGFb_CS"/>
</dbReference>
<evidence type="ECO:0000256" key="3">
    <source>
        <dbReference type="ARBA" id="ARBA00022525"/>
    </source>
</evidence>
<dbReference type="PROSITE" id="PS51362">
    <property type="entry name" value="TGF_BETA_2"/>
    <property type="match status" value="1"/>
</dbReference>
<dbReference type="PROSITE" id="PS00250">
    <property type="entry name" value="TGF_BETA_1"/>
    <property type="match status" value="1"/>
</dbReference>
<accession>A0ABQ9ER45</accession>
<dbReference type="InterPro" id="IPR001839">
    <property type="entry name" value="TGF-b_C"/>
</dbReference>
<keyword evidence="6" id="KW-1015">Disulfide bond</keyword>
<evidence type="ECO:0000313" key="12">
    <source>
        <dbReference type="Proteomes" id="UP001217089"/>
    </source>
</evidence>
<organism evidence="11 12">
    <name type="scientific">Tegillarca granosa</name>
    <name type="common">Malaysian cockle</name>
    <name type="synonym">Anadara granosa</name>
    <dbReference type="NCBI Taxonomy" id="220873"/>
    <lineage>
        <taxon>Eukaryota</taxon>
        <taxon>Metazoa</taxon>
        <taxon>Spiralia</taxon>
        <taxon>Lophotrochozoa</taxon>
        <taxon>Mollusca</taxon>
        <taxon>Bivalvia</taxon>
        <taxon>Autobranchia</taxon>
        <taxon>Pteriomorphia</taxon>
        <taxon>Arcoida</taxon>
        <taxon>Arcoidea</taxon>
        <taxon>Arcidae</taxon>
        <taxon>Tegillarca</taxon>
    </lineage>
</organism>
<sequence>MELNVIVFIFLFSCCYGYRDKQKKDDFTGSENMKIFLDKLEENLLKKFDIDPKDLSQTKNQNVKIPKYVEKLYEVMSEREELGRAIGDPMENGVTTIHMHKPAGRIHRDRVVKFQLKSEILMKNNFTKAELVLENKWPKSLFNLEIVCLNDNTQKASNIVRKEEGIIADVTQCLKLDRHPTINVTFKIIAVLLKYGKRNFISLRLIRHMNPTLLTFHNFNTDLEIAVASRAKRDAFQNRLNTFNVGVLRNEVTWERAEEMGVCRLKPWFLNFADIGWHWIIAPKEYSTNICVGGCPAVFLERYLNVTNYSFLKNLFHAKQRFLHNTDDRVKNVPEACCSPVSYTSLALMHRTKHGEIVIKNLPEMRVISCGCR</sequence>
<comment type="subcellular location">
    <subcellularLocation>
        <location evidence="1">Secreted</location>
    </subcellularLocation>
</comment>
<evidence type="ECO:0000313" key="11">
    <source>
        <dbReference type="EMBL" id="KAJ8307688.1"/>
    </source>
</evidence>
<dbReference type="SMART" id="SM00204">
    <property type="entry name" value="TGFB"/>
    <property type="match status" value="1"/>
</dbReference>
<dbReference type="PANTHER" id="PTHR11848:SF263">
    <property type="entry name" value="PROTEIN DECAPENTAPLEGIC"/>
    <property type="match status" value="1"/>
</dbReference>
<evidence type="ECO:0000259" key="10">
    <source>
        <dbReference type="PROSITE" id="PS51362"/>
    </source>
</evidence>